<dbReference type="SUPFAM" id="SSF53335">
    <property type="entry name" value="S-adenosyl-L-methionine-dependent methyltransferases"/>
    <property type="match status" value="1"/>
</dbReference>
<dbReference type="InterPro" id="IPR029063">
    <property type="entry name" value="SAM-dependent_MTases_sf"/>
</dbReference>
<dbReference type="PANTHER" id="PTHR43591">
    <property type="entry name" value="METHYLTRANSFERASE"/>
    <property type="match status" value="1"/>
</dbReference>
<proteinExistence type="predicted"/>
<evidence type="ECO:0000313" key="2">
    <source>
        <dbReference type="EMBL" id="TFK26651.1"/>
    </source>
</evidence>
<dbReference type="PANTHER" id="PTHR43591:SF24">
    <property type="entry name" value="2-METHOXY-6-POLYPRENYL-1,4-BENZOQUINOL METHYLASE, MITOCHONDRIAL"/>
    <property type="match status" value="1"/>
</dbReference>
<accession>A0A5C3LDY7</accession>
<dbReference type="STRING" id="230819.A0A5C3LDY7"/>
<evidence type="ECO:0008006" key="4">
    <source>
        <dbReference type="Google" id="ProtNLM"/>
    </source>
</evidence>
<organism evidence="2 3">
    <name type="scientific">Coprinopsis marcescibilis</name>
    <name type="common">Agaric fungus</name>
    <name type="synonym">Psathyrella marcescibilis</name>
    <dbReference type="NCBI Taxonomy" id="230819"/>
    <lineage>
        <taxon>Eukaryota</taxon>
        <taxon>Fungi</taxon>
        <taxon>Dikarya</taxon>
        <taxon>Basidiomycota</taxon>
        <taxon>Agaricomycotina</taxon>
        <taxon>Agaricomycetes</taxon>
        <taxon>Agaricomycetidae</taxon>
        <taxon>Agaricales</taxon>
        <taxon>Agaricineae</taxon>
        <taxon>Psathyrellaceae</taxon>
        <taxon>Coprinopsis</taxon>
    </lineage>
</organism>
<dbReference type="OrthoDB" id="2013972at2759"/>
<gene>
    <name evidence="2" type="ORF">FA15DRAFT_667123</name>
</gene>
<dbReference type="Gene3D" id="3.40.50.150">
    <property type="entry name" value="Vaccinia Virus protein VP39"/>
    <property type="match status" value="1"/>
</dbReference>
<reference evidence="2 3" key="1">
    <citation type="journal article" date="2019" name="Nat. Ecol. Evol.">
        <title>Megaphylogeny resolves global patterns of mushroom evolution.</title>
        <authorList>
            <person name="Varga T."/>
            <person name="Krizsan K."/>
            <person name="Foldi C."/>
            <person name="Dima B."/>
            <person name="Sanchez-Garcia M."/>
            <person name="Sanchez-Ramirez S."/>
            <person name="Szollosi G.J."/>
            <person name="Szarkandi J.G."/>
            <person name="Papp V."/>
            <person name="Albert L."/>
            <person name="Andreopoulos W."/>
            <person name="Angelini C."/>
            <person name="Antonin V."/>
            <person name="Barry K.W."/>
            <person name="Bougher N.L."/>
            <person name="Buchanan P."/>
            <person name="Buyck B."/>
            <person name="Bense V."/>
            <person name="Catcheside P."/>
            <person name="Chovatia M."/>
            <person name="Cooper J."/>
            <person name="Damon W."/>
            <person name="Desjardin D."/>
            <person name="Finy P."/>
            <person name="Geml J."/>
            <person name="Haridas S."/>
            <person name="Hughes K."/>
            <person name="Justo A."/>
            <person name="Karasinski D."/>
            <person name="Kautmanova I."/>
            <person name="Kiss B."/>
            <person name="Kocsube S."/>
            <person name="Kotiranta H."/>
            <person name="LaButti K.M."/>
            <person name="Lechner B.E."/>
            <person name="Liimatainen K."/>
            <person name="Lipzen A."/>
            <person name="Lukacs Z."/>
            <person name="Mihaltcheva S."/>
            <person name="Morgado L.N."/>
            <person name="Niskanen T."/>
            <person name="Noordeloos M.E."/>
            <person name="Ohm R.A."/>
            <person name="Ortiz-Santana B."/>
            <person name="Ovrebo C."/>
            <person name="Racz N."/>
            <person name="Riley R."/>
            <person name="Savchenko A."/>
            <person name="Shiryaev A."/>
            <person name="Soop K."/>
            <person name="Spirin V."/>
            <person name="Szebenyi C."/>
            <person name="Tomsovsky M."/>
            <person name="Tulloss R.E."/>
            <person name="Uehling J."/>
            <person name="Grigoriev I.V."/>
            <person name="Vagvolgyi C."/>
            <person name="Papp T."/>
            <person name="Martin F.M."/>
            <person name="Miettinen O."/>
            <person name="Hibbett D.S."/>
            <person name="Nagy L.G."/>
        </authorList>
    </citation>
    <scope>NUCLEOTIDE SEQUENCE [LARGE SCALE GENOMIC DNA]</scope>
    <source>
        <strain evidence="2 3">CBS 121175</strain>
    </source>
</reference>
<dbReference type="Pfam" id="PF13489">
    <property type="entry name" value="Methyltransf_23"/>
    <property type="match status" value="1"/>
</dbReference>
<keyword evidence="3" id="KW-1185">Reference proteome</keyword>
<dbReference type="CDD" id="cd02440">
    <property type="entry name" value="AdoMet_MTases"/>
    <property type="match status" value="1"/>
</dbReference>
<feature type="region of interest" description="Disordered" evidence="1">
    <location>
        <begin position="26"/>
        <end position="69"/>
    </location>
</feature>
<dbReference type="EMBL" id="ML210172">
    <property type="protein sequence ID" value="TFK26651.1"/>
    <property type="molecule type" value="Genomic_DNA"/>
</dbReference>
<evidence type="ECO:0000313" key="3">
    <source>
        <dbReference type="Proteomes" id="UP000307440"/>
    </source>
</evidence>
<name>A0A5C3LDY7_COPMA</name>
<sequence length="422" mass="46850">MSLRYLDLSDSESESDLIDDYALETVTESSELQSSGPQDSEDDEDDVSSTLDSAGSTTEGEESVVSFPRFSDAGSVASSATSFTYNPSSVSSSSSGDPDQDQLDLIQVTPELHASLYKQEYGRTLNSSSDSYRLPADDEEMDRLHRQHKIVERVMGRYPAPLLAILQSDVVGEKRAIDLGCGNGDWIREIATDFPNCSVVGVDLIPIPGDIAALPQNVWTEIDNVNLGLSHFYNSFDVVHARLISSGVQNYRRMIDEIAHVVRPGGLIELAECDCFTYDVNHNRIDATPDEISPPWWPRWLSFFREAIRFGGGNTEAANGLHTWVSNHPAFENVVYEATYFPVIPARDHDQNDPLLSNMKVVLLTLMRGGRPALLKRGHSEETIDTLEYNAVREINESNSPMFTRLERVYAIRNNTVVGPVP</sequence>
<evidence type="ECO:0000256" key="1">
    <source>
        <dbReference type="SAM" id="MobiDB-lite"/>
    </source>
</evidence>
<dbReference type="GO" id="GO:0008168">
    <property type="term" value="F:methyltransferase activity"/>
    <property type="evidence" value="ECO:0007669"/>
    <property type="project" value="TreeGrafter"/>
</dbReference>
<dbReference type="Proteomes" id="UP000307440">
    <property type="component" value="Unassembled WGS sequence"/>
</dbReference>
<dbReference type="AlphaFoldDB" id="A0A5C3LDY7"/>
<protein>
    <recommendedName>
        <fullName evidence="4">S-adenosyl-L-methionine-dependent methyltransferase</fullName>
    </recommendedName>
</protein>